<name>A0A7J7NIX5_9MAGN</name>
<evidence type="ECO:0000313" key="1">
    <source>
        <dbReference type="EMBL" id="KAF6167043.1"/>
    </source>
</evidence>
<sequence>MDILQIDEYPLPKLAEEEEAVGIITMEDVTKSFYRRRSLMRQTITTRIHNIDCPISWQRLLPTDIILKKFLALKEYPLAVEVIFLLGRNFMWISRTLLWDLCKFRKMKLCF</sequence>
<organism evidence="1 2">
    <name type="scientific">Kingdonia uniflora</name>
    <dbReference type="NCBI Taxonomy" id="39325"/>
    <lineage>
        <taxon>Eukaryota</taxon>
        <taxon>Viridiplantae</taxon>
        <taxon>Streptophyta</taxon>
        <taxon>Embryophyta</taxon>
        <taxon>Tracheophyta</taxon>
        <taxon>Spermatophyta</taxon>
        <taxon>Magnoliopsida</taxon>
        <taxon>Ranunculales</taxon>
        <taxon>Circaeasteraceae</taxon>
        <taxon>Kingdonia</taxon>
    </lineage>
</organism>
<gene>
    <name evidence="1" type="ORF">GIB67_041298</name>
</gene>
<dbReference type="EMBL" id="JACGCM010000766">
    <property type="protein sequence ID" value="KAF6167043.1"/>
    <property type="molecule type" value="Genomic_DNA"/>
</dbReference>
<evidence type="ECO:0008006" key="3">
    <source>
        <dbReference type="Google" id="ProtNLM"/>
    </source>
</evidence>
<dbReference type="AlphaFoldDB" id="A0A7J7NIX5"/>
<proteinExistence type="predicted"/>
<keyword evidence="2" id="KW-1185">Reference proteome</keyword>
<evidence type="ECO:0000313" key="2">
    <source>
        <dbReference type="Proteomes" id="UP000541444"/>
    </source>
</evidence>
<accession>A0A7J7NIX5</accession>
<protein>
    <recommendedName>
        <fullName evidence="3">CBS domain-containing protein</fullName>
    </recommendedName>
</protein>
<reference evidence="1 2" key="1">
    <citation type="journal article" date="2020" name="IScience">
        <title>Genome Sequencing of the Endangered Kingdonia uniflora (Circaeasteraceae, Ranunculales) Reveals Potential Mechanisms of Evolutionary Specialization.</title>
        <authorList>
            <person name="Sun Y."/>
            <person name="Deng T."/>
            <person name="Zhang A."/>
            <person name="Moore M.J."/>
            <person name="Landis J.B."/>
            <person name="Lin N."/>
            <person name="Zhang H."/>
            <person name="Zhang X."/>
            <person name="Huang J."/>
            <person name="Zhang X."/>
            <person name="Sun H."/>
            <person name="Wang H."/>
        </authorList>
    </citation>
    <scope>NUCLEOTIDE SEQUENCE [LARGE SCALE GENOMIC DNA]</scope>
    <source>
        <strain evidence="1">TB1705</strain>
        <tissue evidence="1">Leaf</tissue>
    </source>
</reference>
<comment type="caution">
    <text evidence="1">The sequence shown here is derived from an EMBL/GenBank/DDBJ whole genome shotgun (WGS) entry which is preliminary data.</text>
</comment>
<dbReference type="Proteomes" id="UP000541444">
    <property type="component" value="Unassembled WGS sequence"/>
</dbReference>